<keyword evidence="1" id="KW-1133">Transmembrane helix</keyword>
<reference evidence="2 3" key="1">
    <citation type="submission" date="2018-07" db="EMBL/GenBank/DDBJ databases">
        <title>Motiliproteus coralliicola sp. nov., a bacterium isolated from Coral.</title>
        <authorList>
            <person name="Wang G."/>
        </authorList>
    </citation>
    <scope>NUCLEOTIDE SEQUENCE [LARGE SCALE GENOMIC DNA]</scope>
    <source>
        <strain evidence="2 3">C34</strain>
    </source>
</reference>
<dbReference type="PANTHER" id="PTHR34821">
    <property type="entry name" value="INNER MEMBRANE PROTEIN YDCZ"/>
    <property type="match status" value="1"/>
</dbReference>
<dbReference type="InterPro" id="IPR006750">
    <property type="entry name" value="YdcZ"/>
</dbReference>
<dbReference type="OrthoDB" id="9097160at2"/>
<keyword evidence="3" id="KW-1185">Reference proteome</keyword>
<feature type="transmembrane region" description="Helical" evidence="1">
    <location>
        <begin position="95"/>
        <end position="115"/>
    </location>
</feature>
<proteinExistence type="predicted"/>
<evidence type="ECO:0000313" key="3">
    <source>
        <dbReference type="Proteomes" id="UP000253769"/>
    </source>
</evidence>
<comment type="caution">
    <text evidence="2">The sequence shown here is derived from an EMBL/GenBank/DDBJ whole genome shotgun (WGS) entry which is preliminary data.</text>
</comment>
<dbReference type="EMBL" id="QQOH01000003">
    <property type="protein sequence ID" value="RDE19661.1"/>
    <property type="molecule type" value="Genomic_DNA"/>
</dbReference>
<evidence type="ECO:0000256" key="1">
    <source>
        <dbReference type="SAM" id="Phobius"/>
    </source>
</evidence>
<dbReference type="PANTHER" id="PTHR34821:SF2">
    <property type="entry name" value="INNER MEMBRANE PROTEIN YDCZ"/>
    <property type="match status" value="1"/>
</dbReference>
<name>A0A369WEA1_9GAMM</name>
<dbReference type="AlphaFoldDB" id="A0A369WEA1"/>
<feature type="transmembrane region" description="Helical" evidence="1">
    <location>
        <begin position="68"/>
        <end position="89"/>
    </location>
</feature>
<dbReference type="RefSeq" id="WP_114696007.1">
    <property type="nucleotide sequence ID" value="NZ_QQOH01000003.1"/>
</dbReference>
<feature type="transmembrane region" description="Helical" evidence="1">
    <location>
        <begin position="127"/>
        <end position="144"/>
    </location>
</feature>
<dbReference type="GO" id="GO:0005886">
    <property type="term" value="C:plasma membrane"/>
    <property type="evidence" value="ECO:0007669"/>
    <property type="project" value="TreeGrafter"/>
</dbReference>
<evidence type="ECO:0000313" key="2">
    <source>
        <dbReference type="EMBL" id="RDE19661.1"/>
    </source>
</evidence>
<feature type="transmembrane region" description="Helical" evidence="1">
    <location>
        <begin position="38"/>
        <end position="56"/>
    </location>
</feature>
<dbReference type="Proteomes" id="UP000253769">
    <property type="component" value="Unassembled WGS sequence"/>
</dbReference>
<protein>
    <submittedName>
        <fullName evidence="2">DMT family transporter</fullName>
    </submittedName>
</protein>
<keyword evidence="1" id="KW-0812">Transmembrane</keyword>
<organism evidence="2 3">
    <name type="scientific">Motiliproteus coralliicola</name>
    <dbReference type="NCBI Taxonomy" id="2283196"/>
    <lineage>
        <taxon>Bacteria</taxon>
        <taxon>Pseudomonadati</taxon>
        <taxon>Pseudomonadota</taxon>
        <taxon>Gammaproteobacteria</taxon>
        <taxon>Oceanospirillales</taxon>
        <taxon>Oceanospirillaceae</taxon>
        <taxon>Motiliproteus</taxon>
    </lineage>
</organism>
<gene>
    <name evidence="2" type="ORF">DV711_12320</name>
</gene>
<accession>A0A369WEA1</accession>
<dbReference type="Pfam" id="PF04657">
    <property type="entry name" value="DMT_YdcZ"/>
    <property type="match status" value="1"/>
</dbReference>
<sequence length="145" mass="15283">MSTPLSLLLVAALGGIAITVQGQLMGVMDRQLGTLESVFLTYVIGAACIALVMLVYRGGNLSQWQQLPWWTLTAGLVGLVIVGSIGYSVSRLGVVSAFILITAAQFIAAAVIDQFGWLGAEVRPIDSSKLMGIGAMMLGVWLTIK</sequence>
<keyword evidence="1" id="KW-0472">Membrane</keyword>